<name>A0A1Y5SJ77_9RHOB</name>
<keyword evidence="2" id="KW-1185">Reference proteome</keyword>
<organism evidence="1 2">
    <name type="scientific">Palleronia marisminoris</name>
    <dbReference type="NCBI Taxonomy" id="315423"/>
    <lineage>
        <taxon>Bacteria</taxon>
        <taxon>Pseudomonadati</taxon>
        <taxon>Pseudomonadota</taxon>
        <taxon>Alphaproteobacteria</taxon>
        <taxon>Rhodobacterales</taxon>
        <taxon>Roseobacteraceae</taxon>
        <taxon>Palleronia</taxon>
    </lineage>
</organism>
<reference evidence="1 2" key="1">
    <citation type="submission" date="2017-03" db="EMBL/GenBank/DDBJ databases">
        <authorList>
            <person name="Afonso C.L."/>
            <person name="Miller P.J."/>
            <person name="Scott M.A."/>
            <person name="Spackman E."/>
            <person name="Goraichik I."/>
            <person name="Dimitrov K.M."/>
            <person name="Suarez D.L."/>
            <person name="Swayne D.E."/>
        </authorList>
    </citation>
    <scope>NUCLEOTIDE SEQUENCE [LARGE SCALE GENOMIC DNA]</scope>
    <source>
        <strain evidence="1 2">CECT 7066</strain>
    </source>
</reference>
<sequence length="70" mass="8121">MRRRGDRMRALGTRRPMLVPDTLDIRWSLDFVSEIHVRQHDYNHQRPRSGLGNIPPAEFVAPKGLTMRAA</sequence>
<protein>
    <submittedName>
        <fullName evidence="1">Uncharacterized protein</fullName>
    </submittedName>
</protein>
<evidence type="ECO:0000313" key="1">
    <source>
        <dbReference type="EMBL" id="SLN38892.1"/>
    </source>
</evidence>
<dbReference type="RefSeq" id="WP_090928844.1">
    <property type="nucleotide sequence ID" value="NZ_FOPF01000004.1"/>
</dbReference>
<proteinExistence type="predicted"/>
<dbReference type="Proteomes" id="UP000193870">
    <property type="component" value="Unassembled WGS sequence"/>
</dbReference>
<dbReference type="EMBL" id="FWFV01000004">
    <property type="protein sequence ID" value="SLN38892.1"/>
    <property type="molecule type" value="Genomic_DNA"/>
</dbReference>
<accession>A0A1Y5SJ77</accession>
<dbReference type="OrthoDB" id="9813285at2"/>
<gene>
    <name evidence="1" type="ORF">PAM7066_01636</name>
</gene>
<dbReference type="AlphaFoldDB" id="A0A1Y5SJ77"/>
<evidence type="ECO:0000313" key="2">
    <source>
        <dbReference type="Proteomes" id="UP000193870"/>
    </source>
</evidence>